<keyword evidence="3" id="KW-1185">Reference proteome</keyword>
<proteinExistence type="predicted"/>
<accession>A0A0G3GWB8</accession>
<dbReference type="KEGG" id="cei:CEPID_06285"/>
<dbReference type="Proteomes" id="UP000035368">
    <property type="component" value="Chromosome"/>
</dbReference>
<dbReference type="PROSITE" id="PS51257">
    <property type="entry name" value="PROKAR_LIPOPROTEIN"/>
    <property type="match status" value="1"/>
</dbReference>
<name>A0A0G3GWB8_9CORY</name>
<evidence type="ECO:0008006" key="4">
    <source>
        <dbReference type="Google" id="ProtNLM"/>
    </source>
</evidence>
<dbReference type="PATRIC" id="fig|1050174.4.peg.1270"/>
<dbReference type="AlphaFoldDB" id="A0A0G3GWB8"/>
<protein>
    <recommendedName>
        <fullName evidence="4">Phytase-like domain-containing protein</fullName>
    </recommendedName>
</protein>
<keyword evidence="1" id="KW-0732">Signal</keyword>
<feature type="signal peptide" evidence="1">
    <location>
        <begin position="1"/>
        <end position="21"/>
    </location>
</feature>
<evidence type="ECO:0000313" key="2">
    <source>
        <dbReference type="EMBL" id="AKK03117.1"/>
    </source>
</evidence>
<evidence type="ECO:0000313" key="3">
    <source>
        <dbReference type="Proteomes" id="UP000035368"/>
    </source>
</evidence>
<dbReference type="EMBL" id="CP011541">
    <property type="protein sequence ID" value="AKK03117.1"/>
    <property type="molecule type" value="Genomic_DNA"/>
</dbReference>
<feature type="chain" id="PRO_5002554414" description="Phytase-like domain-containing protein" evidence="1">
    <location>
        <begin position="22"/>
        <end position="369"/>
    </location>
</feature>
<sequence length="369" mass="40170">MARLRLLTLLVALLFMGSACASNKLPLPQSVEVHSPIEVAASGRGGKVFLFQFSQDGVQKDGEFNKAGDFVGLARSERAKVFSAGEFITIFDSNETRIPWDGLDFRPVSKNEELYFFSSIAQSTNVGWRTHVAQFDSQGQLETTSVPGRLDNVIICENEKYGLLSEIVAGEAPEPMYLSKLALGEESGTGVLMDLPDNSAWSALPGIAVCSNTRDGKPVVKQVFQSRPYDGSTPRLMIFEISPDDGSLMGQYPLREVGADRSTRVVRANGFAKSEPDGSIITVDHDAIRRYKLNSDAMEEIWRPSIESAEGSSPIQAFDIQGDITAIATMTANKSQDILYIDHEQGKVVSQSELNLPSNVQVIDAIALG</sequence>
<dbReference type="RefSeq" id="WP_047240194.1">
    <property type="nucleotide sequence ID" value="NZ_CP011541.1"/>
</dbReference>
<gene>
    <name evidence="2" type="ORF">CEPID_06285</name>
</gene>
<evidence type="ECO:0000256" key="1">
    <source>
        <dbReference type="SAM" id="SignalP"/>
    </source>
</evidence>
<dbReference type="STRING" id="1050174.CEPID_06285"/>
<organism evidence="2 3">
    <name type="scientific">Corynebacterium epidermidicanis</name>
    <dbReference type="NCBI Taxonomy" id="1050174"/>
    <lineage>
        <taxon>Bacteria</taxon>
        <taxon>Bacillati</taxon>
        <taxon>Actinomycetota</taxon>
        <taxon>Actinomycetes</taxon>
        <taxon>Mycobacteriales</taxon>
        <taxon>Corynebacteriaceae</taxon>
        <taxon>Corynebacterium</taxon>
    </lineage>
</organism>
<reference evidence="2 3" key="1">
    <citation type="submission" date="2015-05" db="EMBL/GenBank/DDBJ databases">
        <title>Complete genome sequence of Corynebacterium epidermidicanis DSM 45586, isolated from the skin of a dog suffering from pruritus.</title>
        <authorList>
            <person name="Ruckert C."/>
            <person name="Albersmeier A."/>
            <person name="Winkler A."/>
            <person name="Tauch A."/>
        </authorList>
    </citation>
    <scope>NUCLEOTIDE SEQUENCE [LARGE SCALE GENOMIC DNA]</scope>
    <source>
        <strain evidence="2 3">DSM 45586</strain>
    </source>
</reference>